<protein>
    <submittedName>
        <fullName evidence="1">Uncharacterized protein</fullName>
    </submittedName>
</protein>
<organism evidence="1">
    <name type="scientific">Curvibacter symbiont subsp. Hydra magnipapillata</name>
    <dbReference type="NCBI Taxonomy" id="667019"/>
    <lineage>
        <taxon>Bacteria</taxon>
        <taxon>Pseudomonadati</taxon>
        <taxon>Pseudomonadota</taxon>
        <taxon>Betaproteobacteria</taxon>
        <taxon>Burkholderiales</taxon>
        <taxon>Comamonadaceae</taxon>
        <taxon>Curvibacter</taxon>
    </lineage>
</organism>
<proteinExistence type="predicted"/>
<evidence type="ECO:0000313" key="1">
    <source>
        <dbReference type="EMBL" id="CBA26558.1"/>
    </source>
</evidence>
<accession>C9Y6R9</accession>
<sequence>MLTLLTAHAFAHQLSPVGTQAERKFAKRWGTMIRAEIAISESALHNFSDPVHETLTQRIFGCDGDWNDCADSDLEYAGPYVIAGLRWNDDPVFMLTPGEATNLPCNTKDTVSFITQTRCWVGLFRDAEKKSAADPTYFKQPGKGSYLTRSHFGDLQFLHAMASEDGEPASVTKAKILMWAQFTWGVVEGKYRLDTPLRDIPIDGWRTHFSNGHTVQDLFTMGRPWLRPHVKALALGSLMHLVQDSFAQGHVDRKEPVYGQTCLNGSSPLFGQVREFHSYAKQDHAKHKDSDSNKSAQMQVQLNDPDVIDAGKKVRQFFDHQSAWPEVEQYLSQCVFVLEDEDKPSSAGDNYSISAR</sequence>
<reference evidence="1" key="1">
    <citation type="journal article" date="2010" name="Nature">
        <title>The Dynamic genome of Hydra.</title>
        <authorList>
            <person name="Chapman J.A."/>
            <person name="Kirkness E.F."/>
            <person name="Simakov O."/>
            <person name="Hampson S.E."/>
            <person name="Mitros T."/>
            <person name="Weinmaier T."/>
            <person name="Rattei T."/>
            <person name="Balasubramanian P.G."/>
            <person name="Borman J."/>
            <person name="Busam D."/>
            <person name="Disbennett K."/>
            <person name="Pfannkoch C."/>
            <person name="Sumin N."/>
            <person name="Sutton G."/>
            <person name="Viswanathan L."/>
            <person name="Walenz B."/>
            <person name="Goodstein D.M."/>
            <person name="Hellsten U."/>
            <person name="Kawashima T."/>
            <person name="Prochnik S.E."/>
            <person name="Putnam N.H."/>
            <person name="Shu S."/>
            <person name="Blumberg B."/>
            <person name="Dana C.E."/>
            <person name="Gee L."/>
            <person name="Kibler D.F."/>
            <person name="Law L."/>
            <person name="Lindgens D."/>
            <person name="Martinez D.E."/>
            <person name="Peng J."/>
            <person name="Wigge P.A."/>
            <person name="Bertulat B."/>
            <person name="Guder C."/>
            <person name="Nakamura Y."/>
            <person name="Ozbek S."/>
            <person name="Watanabe H."/>
            <person name="Khalturin K."/>
            <person name="Hemmrich G."/>
            <person name="Franke A."/>
            <person name="Augustin R."/>
            <person name="Fraune S."/>
            <person name="Hayakawa E."/>
            <person name="Hayakawa S."/>
            <person name="Hirose M."/>
            <person name="Hwang J."/>
            <person name="Ikeo K."/>
            <person name="Nishimiya-Fujisawa C."/>
            <person name="Ogura A."/>
            <person name="Takahashi T."/>
            <person name="Steinmetz P.R."/>
            <person name="Zhang X."/>
            <person name="Aufschnaiter R."/>
            <person name="Eder M.K."/>
            <person name="Gorny A.K."/>
            <person name="Salvenmoser W."/>
            <person name="Heimberg A.M."/>
            <person name="Wheeler B.M."/>
            <person name="Peterson K.J."/>
            <person name="Boettger A."/>
            <person name="Tischler P."/>
            <person name="Wolf A."/>
            <person name="Gojobori T."/>
            <person name="Remington K.A."/>
            <person name="Strausberg R.L."/>
            <person name="Venter J."/>
            <person name="Technau U."/>
            <person name="Hobmayer B."/>
            <person name="Bosch T.C."/>
            <person name="Holstein T.W."/>
            <person name="Fujisawa T."/>
            <person name="Bode H.R."/>
            <person name="David C.N."/>
            <person name="Rokhsar D.S."/>
            <person name="Steele R.E."/>
        </authorList>
    </citation>
    <scope>NUCLEOTIDE SEQUENCE</scope>
</reference>
<dbReference type="AlphaFoldDB" id="C9Y6R9"/>
<name>C9Y6R9_CURXX</name>
<dbReference type="EMBL" id="FN543101">
    <property type="protein sequence ID" value="CBA26558.1"/>
    <property type="molecule type" value="Genomic_DNA"/>
</dbReference>
<gene>
    <name evidence="1" type="ORF">Csp_E36460</name>
</gene>